<evidence type="ECO:0000256" key="3">
    <source>
        <dbReference type="ARBA" id="ARBA00022741"/>
    </source>
</evidence>
<dbReference type="GO" id="GO:0005730">
    <property type="term" value="C:nucleolus"/>
    <property type="evidence" value="ECO:0007669"/>
    <property type="project" value="EnsemblFungi"/>
</dbReference>
<feature type="non-terminal residue" evidence="15">
    <location>
        <position position="768"/>
    </location>
</feature>
<dbReference type="SUPFAM" id="SSF52540">
    <property type="entry name" value="P-loop containing nucleoside triphosphate hydrolases"/>
    <property type="match status" value="1"/>
</dbReference>
<dbReference type="PANTHER" id="PTHR13710">
    <property type="entry name" value="DNA HELICASE RECQ FAMILY MEMBER"/>
    <property type="match status" value="1"/>
</dbReference>
<dbReference type="GO" id="GO:0016887">
    <property type="term" value="F:ATP hydrolysis activity"/>
    <property type="evidence" value="ECO:0007669"/>
    <property type="project" value="RHEA"/>
</dbReference>
<dbReference type="GO" id="GO:0006260">
    <property type="term" value="P:DNA replication"/>
    <property type="evidence" value="ECO:0007669"/>
    <property type="project" value="EnsemblFungi"/>
</dbReference>
<name>A0A1E3QZC2_9ASCO</name>
<keyword evidence="9 11" id="KW-0539">Nucleus</keyword>
<dbReference type="GO" id="GO:0010520">
    <property type="term" value="P:regulation of reciprocal meiotic recombination"/>
    <property type="evidence" value="ECO:0007669"/>
    <property type="project" value="EnsemblFungi"/>
</dbReference>
<keyword evidence="6 11" id="KW-0067">ATP-binding</keyword>
<dbReference type="Pfam" id="PF00271">
    <property type="entry name" value="Helicase_C"/>
    <property type="match status" value="1"/>
</dbReference>
<proteinExistence type="inferred from homology"/>
<dbReference type="Gene3D" id="3.40.50.300">
    <property type="entry name" value="P-loop containing nucleotide triphosphate hydrolases"/>
    <property type="match status" value="2"/>
</dbReference>
<dbReference type="GO" id="GO:0031422">
    <property type="term" value="C:RecQ family helicase-topoisomerase III complex"/>
    <property type="evidence" value="ECO:0007669"/>
    <property type="project" value="EnsemblFungi"/>
</dbReference>
<dbReference type="InterPro" id="IPR044876">
    <property type="entry name" value="HRDC_dom_sf"/>
</dbReference>
<keyword evidence="16" id="KW-1185">Reference proteome</keyword>
<dbReference type="FunFam" id="3.40.50.300:FF:000296">
    <property type="entry name" value="ATP-dependent DNA helicase RecQ"/>
    <property type="match status" value="1"/>
</dbReference>
<dbReference type="GO" id="GO:0007534">
    <property type="term" value="P:gene conversion at mating-type locus"/>
    <property type="evidence" value="ECO:0007669"/>
    <property type="project" value="EnsemblFungi"/>
</dbReference>
<dbReference type="InterPro" id="IPR027417">
    <property type="entry name" value="P-loop_NTPase"/>
</dbReference>
<dbReference type="GO" id="GO:0009378">
    <property type="term" value="F:four-way junction helicase activity"/>
    <property type="evidence" value="ECO:0007669"/>
    <property type="project" value="TreeGrafter"/>
</dbReference>
<evidence type="ECO:0000256" key="1">
    <source>
        <dbReference type="ARBA" id="ARBA00004123"/>
    </source>
</evidence>
<dbReference type="SUPFAM" id="SSF46785">
    <property type="entry name" value="Winged helix' DNA-binding domain"/>
    <property type="match status" value="1"/>
</dbReference>
<dbReference type="GO" id="GO:0044818">
    <property type="term" value="P:mitotic G2/M transition checkpoint"/>
    <property type="evidence" value="ECO:0007669"/>
    <property type="project" value="EnsemblFungi"/>
</dbReference>
<dbReference type="GO" id="GO:0006265">
    <property type="term" value="P:DNA topological change"/>
    <property type="evidence" value="ECO:0007669"/>
    <property type="project" value="EnsemblFungi"/>
</dbReference>
<dbReference type="InterPro" id="IPR004589">
    <property type="entry name" value="DNA_helicase_ATP-dep_RecQ"/>
</dbReference>
<dbReference type="PROSITE" id="PS51192">
    <property type="entry name" value="HELICASE_ATP_BIND_1"/>
    <property type="match status" value="1"/>
</dbReference>
<dbReference type="Gene3D" id="1.10.10.10">
    <property type="entry name" value="Winged helix-like DNA-binding domain superfamily/Winged helix DNA-binding domain"/>
    <property type="match status" value="1"/>
</dbReference>
<dbReference type="PROSITE" id="PS00690">
    <property type="entry name" value="DEAH_ATP_HELICASE"/>
    <property type="match status" value="1"/>
</dbReference>
<evidence type="ECO:0000256" key="6">
    <source>
        <dbReference type="ARBA" id="ARBA00022840"/>
    </source>
</evidence>
<dbReference type="EC" id="5.6.2.4" evidence="11"/>
<comment type="subcellular location">
    <subcellularLocation>
        <location evidence="1 11">Nucleus</location>
    </subcellularLocation>
</comment>
<dbReference type="GO" id="GO:0005737">
    <property type="term" value="C:cytoplasm"/>
    <property type="evidence" value="ECO:0007669"/>
    <property type="project" value="TreeGrafter"/>
</dbReference>
<feature type="region of interest" description="Disordered" evidence="12">
    <location>
        <begin position="556"/>
        <end position="577"/>
    </location>
</feature>
<dbReference type="CDD" id="cd17920">
    <property type="entry name" value="DEXHc_RecQ"/>
    <property type="match status" value="1"/>
</dbReference>
<evidence type="ECO:0000256" key="5">
    <source>
        <dbReference type="ARBA" id="ARBA00022806"/>
    </source>
</evidence>
<dbReference type="InterPro" id="IPR036388">
    <property type="entry name" value="WH-like_DNA-bd_sf"/>
</dbReference>
<dbReference type="GO" id="GO:0031860">
    <property type="term" value="P:telomeric 3' overhang formation"/>
    <property type="evidence" value="ECO:0007669"/>
    <property type="project" value="EnsemblFungi"/>
</dbReference>
<dbReference type="GO" id="GO:0000070">
    <property type="term" value="P:mitotic sister chromatid segregation"/>
    <property type="evidence" value="ECO:0007669"/>
    <property type="project" value="EnsemblFungi"/>
</dbReference>
<comment type="catalytic activity">
    <reaction evidence="11">
        <text>ATP + H2O = ADP + phosphate + H(+)</text>
        <dbReference type="Rhea" id="RHEA:13065"/>
        <dbReference type="ChEBI" id="CHEBI:15377"/>
        <dbReference type="ChEBI" id="CHEBI:15378"/>
        <dbReference type="ChEBI" id="CHEBI:30616"/>
        <dbReference type="ChEBI" id="CHEBI:43474"/>
        <dbReference type="ChEBI" id="CHEBI:456216"/>
    </reaction>
</comment>
<dbReference type="GO" id="GO:0043138">
    <property type="term" value="F:3'-5' DNA helicase activity"/>
    <property type="evidence" value="ECO:0007669"/>
    <property type="project" value="UniProtKB-EC"/>
</dbReference>
<dbReference type="InterPro" id="IPR036390">
    <property type="entry name" value="WH_DNA-bd_sf"/>
</dbReference>
<evidence type="ECO:0000256" key="10">
    <source>
        <dbReference type="ARBA" id="ARBA00034617"/>
    </source>
</evidence>
<keyword evidence="3 11" id="KW-0547">Nucleotide-binding</keyword>
<dbReference type="Gene3D" id="1.10.150.80">
    <property type="entry name" value="HRDC domain"/>
    <property type="match status" value="1"/>
</dbReference>
<keyword evidence="7" id="KW-0238">DNA-binding</keyword>
<evidence type="ECO:0000256" key="8">
    <source>
        <dbReference type="ARBA" id="ARBA00023235"/>
    </source>
</evidence>
<dbReference type="GO" id="GO:0045132">
    <property type="term" value="P:meiotic chromosome segregation"/>
    <property type="evidence" value="ECO:0007669"/>
    <property type="project" value="EnsemblFungi"/>
</dbReference>
<dbReference type="PROSITE" id="PS51194">
    <property type="entry name" value="HELICASE_CTER"/>
    <property type="match status" value="1"/>
</dbReference>
<dbReference type="SMART" id="SM00956">
    <property type="entry name" value="RQC"/>
    <property type="match status" value="1"/>
</dbReference>
<comment type="similarity">
    <text evidence="2 11">Belongs to the helicase family. RecQ subfamily.</text>
</comment>
<protein>
    <recommendedName>
        <fullName evidence="11">ATP-dependent DNA helicase</fullName>
        <ecNumber evidence="11">5.6.2.4</ecNumber>
    </recommendedName>
</protein>
<evidence type="ECO:0000256" key="7">
    <source>
        <dbReference type="ARBA" id="ARBA00023125"/>
    </source>
</evidence>
<evidence type="ECO:0000256" key="12">
    <source>
        <dbReference type="SAM" id="MobiDB-lite"/>
    </source>
</evidence>
<dbReference type="PANTHER" id="PTHR13710:SF153">
    <property type="entry name" value="RECQ-LIKE DNA HELICASE BLM"/>
    <property type="match status" value="1"/>
</dbReference>
<comment type="catalytic activity">
    <reaction evidence="10 11">
        <text>Couples ATP hydrolysis with the unwinding of duplex DNA by translocating in the 3'-5' direction.</text>
        <dbReference type="EC" id="5.6.2.4"/>
    </reaction>
</comment>
<dbReference type="InterPro" id="IPR014001">
    <property type="entry name" value="Helicase_ATP-bd"/>
</dbReference>
<dbReference type="FunFam" id="3.40.50.300:FF:000340">
    <property type="entry name" value="Bloom syndrome, RecQ helicase"/>
    <property type="match status" value="1"/>
</dbReference>
<dbReference type="InterPro" id="IPR018982">
    <property type="entry name" value="RQC_domain"/>
</dbReference>
<dbReference type="GO" id="GO:0005524">
    <property type="term" value="F:ATP binding"/>
    <property type="evidence" value="ECO:0007669"/>
    <property type="project" value="UniProtKB-KW"/>
</dbReference>
<feature type="domain" description="Helicase C-terminal" evidence="14">
    <location>
        <begin position="231"/>
        <end position="395"/>
    </location>
</feature>
<evidence type="ECO:0000313" key="16">
    <source>
        <dbReference type="Proteomes" id="UP000094336"/>
    </source>
</evidence>
<keyword evidence="5 11" id="KW-0347">Helicase</keyword>
<dbReference type="GO" id="GO:0000706">
    <property type="term" value="P:meiotic DNA double-strand break processing"/>
    <property type="evidence" value="ECO:0007669"/>
    <property type="project" value="EnsemblFungi"/>
</dbReference>
<reference evidence="16" key="1">
    <citation type="submission" date="2016-05" db="EMBL/GenBank/DDBJ databases">
        <title>Comparative genomics of biotechnologically important yeasts.</title>
        <authorList>
            <consortium name="DOE Joint Genome Institute"/>
            <person name="Riley R."/>
            <person name="Haridas S."/>
            <person name="Wolfe K.H."/>
            <person name="Lopes M.R."/>
            <person name="Hittinger C.T."/>
            <person name="Goker M."/>
            <person name="Salamov A."/>
            <person name="Wisecaver J."/>
            <person name="Long T.M."/>
            <person name="Aerts A.L."/>
            <person name="Barry K."/>
            <person name="Choi C."/>
            <person name="Clum A."/>
            <person name="Coughlan A.Y."/>
            <person name="Deshpande S."/>
            <person name="Douglass A.P."/>
            <person name="Hanson S.J."/>
            <person name="Klenk H.-P."/>
            <person name="Labutti K."/>
            <person name="Lapidus A."/>
            <person name="Lindquist E."/>
            <person name="Lipzen A."/>
            <person name="Meier-Kolthoff J.P."/>
            <person name="Ohm R.A."/>
            <person name="Otillar R.P."/>
            <person name="Pangilinan J."/>
            <person name="Peng Y."/>
            <person name="Rokas A."/>
            <person name="Rosa C.A."/>
            <person name="Scheuner C."/>
            <person name="Sibirny A.A."/>
            <person name="Slot J.C."/>
            <person name="Stielow J.B."/>
            <person name="Sun H."/>
            <person name="Kurtzman C.P."/>
            <person name="Blackwell M."/>
            <person name="Grigoriev I.V."/>
            <person name="Jeffries T.W."/>
        </authorList>
    </citation>
    <scope>NUCLEOTIDE SEQUENCE [LARGE SCALE GENOMIC DNA]</scope>
    <source>
        <strain evidence="16">NRRL Y-12698</strain>
    </source>
</reference>
<dbReference type="GO" id="GO:0000722">
    <property type="term" value="P:telomere maintenance via recombination"/>
    <property type="evidence" value="ECO:0007669"/>
    <property type="project" value="EnsemblFungi"/>
</dbReference>
<dbReference type="GeneID" id="30149065"/>
<evidence type="ECO:0000256" key="4">
    <source>
        <dbReference type="ARBA" id="ARBA00022801"/>
    </source>
</evidence>
<dbReference type="STRING" id="984486.A0A1E3QZC2"/>
<dbReference type="InterPro" id="IPR011545">
    <property type="entry name" value="DEAD/DEAH_box_helicase_dom"/>
</dbReference>
<dbReference type="InterPro" id="IPR002464">
    <property type="entry name" value="DNA/RNA_helicase_DEAH_CS"/>
</dbReference>
<gene>
    <name evidence="15" type="ORF">BABINDRAFT_19243</name>
</gene>
<sequence length="768" mass="86759">ERNPRISEALVESSPDSGTHPWSHDVKSVLTNVFKLDSFRSNQEEAVNATLAGHDVFVLMPTGGGKSLCYQLPALVETGWTKGTTIVISPLISLMQDQVQHLLDRNIKAGMVNSKATSEERSHMFNLFVQGFLQLIYLSPEMITASGQTRNAIDRLYRDKKLARIVVDEAHCVSSWGHDFRPDYTMLGTFKEKYPDIPLMALTATANEHVQMDIRHNLRMNNPKFFKQSFNRTNLFYELVTKTTAHMDHISRLVSSKYRGATGIIYCHLKNSCEQTAERLVGDGIKAAWYHAGMSPEDRLEIQHQWQKGIVQVICATIAFGMGIDKPDVRFVMHLTIPRTLEGYYQETGRAGRDGQHSDCIMYYSYKDARTLQSMISRDKDLDIAGKQKHLDKLRQVVQYCENTTDCRRKQVLQYFNETFDRKLCKRQCDNCRKGASGSVVERDVTEQAQQIIRLVQEVQRSRVTLIYCQDLFKGSRSAKATQAGHDRAACYGAGKEIDKRDIERICFHLISEAVLQEYPVLTGAGFSANYIRAGPAARLVLTGKKKILISFLSEPSRPHSSSKKPASPNGNASSFESFRYGNSGENDFVPPHFTPASSVIRRQNGPTPIVMRNQSTDSDTDQAFHALNALCVRKQHDLNYMSASRVLSPVSLRDLAAKLPQTKAAFDKTAGILPEQKQNFKYFKPLLKTLREARDKQTTNSQYEVLSNDSLASPYFNKSDRERQLLTQLRSALLTQDSLSETFTPQKASAKRSFAKDPRGRKPARPR</sequence>
<organism evidence="15 16">
    <name type="scientific">Babjeviella inositovora NRRL Y-12698</name>
    <dbReference type="NCBI Taxonomy" id="984486"/>
    <lineage>
        <taxon>Eukaryota</taxon>
        <taxon>Fungi</taxon>
        <taxon>Dikarya</taxon>
        <taxon>Ascomycota</taxon>
        <taxon>Saccharomycotina</taxon>
        <taxon>Pichiomycetes</taxon>
        <taxon>Serinales incertae sedis</taxon>
        <taxon>Babjeviella</taxon>
    </lineage>
</organism>
<dbReference type="InterPro" id="IPR022758">
    <property type="entry name" value="Helicase_Sgs1"/>
</dbReference>
<keyword evidence="8" id="KW-0413">Isomerase</keyword>
<dbReference type="EMBL" id="KV454426">
    <property type="protein sequence ID" value="ODQ83020.1"/>
    <property type="molecule type" value="Genomic_DNA"/>
</dbReference>
<dbReference type="Proteomes" id="UP000094336">
    <property type="component" value="Unassembled WGS sequence"/>
</dbReference>
<keyword evidence="4 11" id="KW-0378">Hydrolase</keyword>
<feature type="non-terminal residue" evidence="15">
    <location>
        <position position="1"/>
    </location>
</feature>
<evidence type="ECO:0000256" key="2">
    <source>
        <dbReference type="ARBA" id="ARBA00005446"/>
    </source>
</evidence>
<dbReference type="GO" id="GO:0003677">
    <property type="term" value="F:DNA binding"/>
    <property type="evidence" value="ECO:0007669"/>
    <property type="project" value="UniProtKB-KW"/>
</dbReference>
<dbReference type="SMART" id="SM00487">
    <property type="entry name" value="DEXDc"/>
    <property type="match status" value="1"/>
</dbReference>
<dbReference type="Pfam" id="PF00270">
    <property type="entry name" value="DEAD"/>
    <property type="match status" value="1"/>
</dbReference>
<dbReference type="SMART" id="SM00490">
    <property type="entry name" value="HELICc"/>
    <property type="match status" value="1"/>
</dbReference>
<dbReference type="GO" id="GO:0010947">
    <property type="term" value="P:negative regulation of meiotic joint molecule formation"/>
    <property type="evidence" value="ECO:0007669"/>
    <property type="project" value="EnsemblFungi"/>
</dbReference>
<dbReference type="OrthoDB" id="10261556at2759"/>
<accession>A0A1E3QZC2</accession>
<dbReference type="InterPro" id="IPR032284">
    <property type="entry name" value="RecQ_Zn-bd"/>
</dbReference>
<dbReference type="NCBIfam" id="TIGR00614">
    <property type="entry name" value="recQ_fam"/>
    <property type="match status" value="1"/>
</dbReference>
<dbReference type="Pfam" id="PF11408">
    <property type="entry name" value="Helicase_Sgs1"/>
    <property type="match status" value="1"/>
</dbReference>
<evidence type="ECO:0000256" key="11">
    <source>
        <dbReference type="RuleBase" id="RU364117"/>
    </source>
</evidence>
<dbReference type="GO" id="GO:0031573">
    <property type="term" value="P:mitotic intra-S DNA damage checkpoint signaling"/>
    <property type="evidence" value="ECO:0007669"/>
    <property type="project" value="EnsemblFungi"/>
</dbReference>
<dbReference type="AlphaFoldDB" id="A0A1E3QZC2"/>
<evidence type="ECO:0000256" key="9">
    <source>
        <dbReference type="ARBA" id="ARBA00023242"/>
    </source>
</evidence>
<dbReference type="GO" id="GO:0044547">
    <property type="term" value="F:DNA topoisomerase binding"/>
    <property type="evidence" value="ECO:0007669"/>
    <property type="project" value="EnsemblFungi"/>
</dbReference>
<dbReference type="GO" id="GO:0000724">
    <property type="term" value="P:double-strand break repair via homologous recombination"/>
    <property type="evidence" value="ECO:0007669"/>
    <property type="project" value="EnsemblFungi"/>
</dbReference>
<dbReference type="Pfam" id="PF09382">
    <property type="entry name" value="RQC"/>
    <property type="match status" value="1"/>
</dbReference>
<evidence type="ECO:0000259" key="13">
    <source>
        <dbReference type="PROSITE" id="PS51192"/>
    </source>
</evidence>
<dbReference type="RefSeq" id="XP_018988348.1">
    <property type="nucleotide sequence ID" value="XM_019131212.1"/>
</dbReference>
<feature type="region of interest" description="Disordered" evidence="12">
    <location>
        <begin position="1"/>
        <end position="23"/>
    </location>
</feature>
<feature type="domain" description="Helicase ATP-binding" evidence="13">
    <location>
        <begin position="47"/>
        <end position="224"/>
    </location>
</feature>
<evidence type="ECO:0000313" key="15">
    <source>
        <dbReference type="EMBL" id="ODQ83020.1"/>
    </source>
</evidence>
<dbReference type="CDD" id="cd18794">
    <property type="entry name" value="SF2_C_RecQ"/>
    <property type="match status" value="1"/>
</dbReference>
<evidence type="ECO:0000259" key="14">
    <source>
        <dbReference type="PROSITE" id="PS51194"/>
    </source>
</evidence>
<dbReference type="InterPro" id="IPR001650">
    <property type="entry name" value="Helicase_C-like"/>
</dbReference>
<dbReference type="Pfam" id="PF16124">
    <property type="entry name" value="RecQ_Zn_bind"/>
    <property type="match status" value="1"/>
</dbReference>
<feature type="region of interest" description="Disordered" evidence="12">
    <location>
        <begin position="741"/>
        <end position="768"/>
    </location>
</feature>